<comment type="catalytic activity">
    <reaction evidence="4">
        <text>a monoacylglycerol + H2O = glycerol + a fatty acid + H(+)</text>
        <dbReference type="Rhea" id="RHEA:15245"/>
        <dbReference type="ChEBI" id="CHEBI:15377"/>
        <dbReference type="ChEBI" id="CHEBI:15378"/>
        <dbReference type="ChEBI" id="CHEBI:17408"/>
        <dbReference type="ChEBI" id="CHEBI:17754"/>
        <dbReference type="ChEBI" id="CHEBI:28868"/>
    </reaction>
</comment>
<evidence type="ECO:0000259" key="5">
    <source>
        <dbReference type="Pfam" id="PF01764"/>
    </source>
</evidence>
<evidence type="ECO:0000256" key="4">
    <source>
        <dbReference type="ARBA" id="ARBA00048461"/>
    </source>
</evidence>
<name>A0A5K1K8C0_9APHY</name>
<dbReference type="AlphaFoldDB" id="A0A5K1K8C0"/>
<evidence type="ECO:0000256" key="2">
    <source>
        <dbReference type="ARBA" id="ARBA00043996"/>
    </source>
</evidence>
<dbReference type="Gene3D" id="3.40.50.1820">
    <property type="entry name" value="alpha/beta hydrolase"/>
    <property type="match status" value="1"/>
</dbReference>
<protein>
    <submittedName>
        <fullName evidence="6">MTP1</fullName>
    </submittedName>
</protein>
<dbReference type="GO" id="GO:0006629">
    <property type="term" value="P:lipid metabolic process"/>
    <property type="evidence" value="ECO:0007669"/>
    <property type="project" value="InterPro"/>
</dbReference>
<organism evidence="6">
    <name type="scientific">Ganoderma boninense</name>
    <dbReference type="NCBI Taxonomy" id="34458"/>
    <lineage>
        <taxon>Eukaryota</taxon>
        <taxon>Fungi</taxon>
        <taxon>Dikarya</taxon>
        <taxon>Basidiomycota</taxon>
        <taxon>Agaricomycotina</taxon>
        <taxon>Agaricomycetes</taxon>
        <taxon>Polyporales</taxon>
        <taxon>Polyporaceae</taxon>
        <taxon>Ganoderma</taxon>
    </lineage>
</organism>
<accession>A0A5K1K8C0</accession>
<dbReference type="SUPFAM" id="SSF53474">
    <property type="entry name" value="alpha/beta-Hydrolases"/>
    <property type="match status" value="1"/>
</dbReference>
<sequence length="207" mass="22038">MPLTYRNAALRDRGSLPLLTDSDIQLTSLALNPILFPGLDLSIMAHQGFISAHALSATDVLSAVQTTLSKFSTSRVLLTGHSLGAAIALLHSVYIPLHIPSAQVTYVGYGLPRVGNQDFANYVDAHASVTPVTHINNQEDPIPILPGRFLGFHHPSGEIHIQDSLAWVACAGQDNPSTECIVGDVPNLLAGNETDHDGPYNGIEMGC</sequence>
<dbReference type="InterPro" id="IPR002921">
    <property type="entry name" value="Fungal_lipase-type"/>
</dbReference>
<dbReference type="EMBL" id="LR730067">
    <property type="protein sequence ID" value="VWP02263.1"/>
    <property type="molecule type" value="Genomic_DNA"/>
</dbReference>
<dbReference type="CDD" id="cd00519">
    <property type="entry name" value="Lipase_3"/>
    <property type="match status" value="1"/>
</dbReference>
<feature type="domain" description="Fungal lipase-type" evidence="5">
    <location>
        <begin position="42"/>
        <end position="148"/>
    </location>
</feature>
<dbReference type="Pfam" id="PF01764">
    <property type="entry name" value="Lipase_3"/>
    <property type="match status" value="1"/>
</dbReference>
<comment type="similarity">
    <text evidence="2">Belongs to the AB hydrolase superfamily. Lipase family. Class 3 subfamily.</text>
</comment>
<proteinExistence type="inferred from homology"/>
<dbReference type="InterPro" id="IPR029058">
    <property type="entry name" value="AB_hydrolase_fold"/>
</dbReference>
<dbReference type="PANTHER" id="PTHR45856:SF25">
    <property type="entry name" value="FUNGAL LIPASE-LIKE DOMAIN-CONTAINING PROTEIN"/>
    <property type="match status" value="1"/>
</dbReference>
<dbReference type="InterPro" id="IPR051218">
    <property type="entry name" value="Sec_MonoDiacylglyc_Lipase"/>
</dbReference>
<gene>
    <name evidence="6" type="primary">A5HF03</name>
</gene>
<evidence type="ECO:0000256" key="3">
    <source>
        <dbReference type="ARBA" id="ARBA00047591"/>
    </source>
</evidence>
<reference evidence="6" key="1">
    <citation type="submission" date="2019-10" db="EMBL/GenBank/DDBJ databases">
        <authorList>
            <person name="Nor Muhammad N."/>
        </authorList>
    </citation>
    <scope>NUCLEOTIDE SEQUENCE</scope>
</reference>
<evidence type="ECO:0000313" key="6">
    <source>
        <dbReference type="EMBL" id="VWP02263.1"/>
    </source>
</evidence>
<dbReference type="PANTHER" id="PTHR45856">
    <property type="entry name" value="ALPHA/BETA-HYDROLASES SUPERFAMILY PROTEIN"/>
    <property type="match status" value="1"/>
</dbReference>
<keyword evidence="1" id="KW-1015">Disulfide bond</keyword>
<comment type="catalytic activity">
    <reaction evidence="3">
        <text>a diacylglycerol + H2O = a monoacylglycerol + a fatty acid + H(+)</text>
        <dbReference type="Rhea" id="RHEA:32731"/>
        <dbReference type="ChEBI" id="CHEBI:15377"/>
        <dbReference type="ChEBI" id="CHEBI:15378"/>
        <dbReference type="ChEBI" id="CHEBI:17408"/>
        <dbReference type="ChEBI" id="CHEBI:18035"/>
        <dbReference type="ChEBI" id="CHEBI:28868"/>
    </reaction>
</comment>
<evidence type="ECO:0000256" key="1">
    <source>
        <dbReference type="ARBA" id="ARBA00023157"/>
    </source>
</evidence>